<organism evidence="1 2">
    <name type="scientific">Catenaria anguillulae PL171</name>
    <dbReference type="NCBI Taxonomy" id="765915"/>
    <lineage>
        <taxon>Eukaryota</taxon>
        <taxon>Fungi</taxon>
        <taxon>Fungi incertae sedis</taxon>
        <taxon>Blastocladiomycota</taxon>
        <taxon>Blastocladiomycetes</taxon>
        <taxon>Blastocladiales</taxon>
        <taxon>Catenariaceae</taxon>
        <taxon>Catenaria</taxon>
    </lineage>
</organism>
<sequence>MCVNSAEKVNMVCLQLFILINTQNVPEKVGDEWSADDSSVSVVASENELLAVQVPLSEAYEACRVSSSRSGFDRSGEHFPSNASPTPFHLNGHILYDVAKVPLIVLFEPEFLADTPNGCFTEPSYIRVQGLKLVSYLLVGQIVVDERCQVGLNIDIVRRRFALELNA</sequence>
<comment type="caution">
    <text evidence="1">The sequence shown here is derived from an EMBL/GenBank/DDBJ whole genome shotgun (WGS) entry which is preliminary data.</text>
</comment>
<proteinExistence type="predicted"/>
<accession>A0A1Y2HCF0</accession>
<gene>
    <name evidence="1" type="ORF">BCR44DRAFT_1443933</name>
</gene>
<dbReference type="EMBL" id="MCFL01000075">
    <property type="protein sequence ID" value="ORZ30742.1"/>
    <property type="molecule type" value="Genomic_DNA"/>
</dbReference>
<name>A0A1Y2HCF0_9FUNG</name>
<evidence type="ECO:0000313" key="2">
    <source>
        <dbReference type="Proteomes" id="UP000193411"/>
    </source>
</evidence>
<keyword evidence="2" id="KW-1185">Reference proteome</keyword>
<evidence type="ECO:0000313" key="1">
    <source>
        <dbReference type="EMBL" id="ORZ30742.1"/>
    </source>
</evidence>
<dbReference type="Proteomes" id="UP000193411">
    <property type="component" value="Unassembled WGS sequence"/>
</dbReference>
<reference evidence="1 2" key="1">
    <citation type="submission" date="2016-07" db="EMBL/GenBank/DDBJ databases">
        <title>Pervasive Adenine N6-methylation of Active Genes in Fungi.</title>
        <authorList>
            <consortium name="DOE Joint Genome Institute"/>
            <person name="Mondo S.J."/>
            <person name="Dannebaum R.O."/>
            <person name="Kuo R.C."/>
            <person name="Labutti K."/>
            <person name="Haridas S."/>
            <person name="Kuo A."/>
            <person name="Salamov A."/>
            <person name="Ahrendt S.R."/>
            <person name="Lipzen A."/>
            <person name="Sullivan W."/>
            <person name="Andreopoulos W.B."/>
            <person name="Clum A."/>
            <person name="Lindquist E."/>
            <person name="Daum C."/>
            <person name="Ramamoorthy G.K."/>
            <person name="Gryganskyi A."/>
            <person name="Culley D."/>
            <person name="Magnuson J.K."/>
            <person name="James T.Y."/>
            <person name="O'Malley M.A."/>
            <person name="Stajich J.E."/>
            <person name="Spatafora J.W."/>
            <person name="Visel A."/>
            <person name="Grigoriev I.V."/>
        </authorList>
    </citation>
    <scope>NUCLEOTIDE SEQUENCE [LARGE SCALE GENOMIC DNA]</scope>
    <source>
        <strain evidence="1 2">PL171</strain>
    </source>
</reference>
<protein>
    <submittedName>
        <fullName evidence="1">Uncharacterized protein</fullName>
    </submittedName>
</protein>
<dbReference type="AlphaFoldDB" id="A0A1Y2HCF0"/>